<dbReference type="InterPro" id="IPR027393">
    <property type="entry name" value="Virus_scaffolding_prot_C"/>
</dbReference>
<comment type="caution">
    <text evidence="2">The sequence shown here is derived from an EMBL/GenBank/DDBJ whole genome shotgun (WGS) entry which is preliminary data.</text>
</comment>
<reference evidence="2 3" key="1">
    <citation type="journal article" date="2022" name="Int. J. Syst. Evol. Microbiol.">
        <title>Neobacillus kokaensis sp. nov., isolated from soil.</title>
        <authorList>
            <person name="Yuki K."/>
            <person name="Matsubara H."/>
            <person name="Yamaguchi S."/>
        </authorList>
    </citation>
    <scope>NUCLEOTIDE SEQUENCE [LARGE SCALE GENOMIC DNA]</scope>
    <source>
        <strain evidence="2 3">LOB 377</strain>
    </source>
</reference>
<protein>
    <recommendedName>
        <fullName evidence="1">IDEAL domain-containing protein</fullName>
    </recommendedName>
</protein>
<proteinExistence type="predicted"/>
<dbReference type="Gene3D" id="4.10.810.10">
    <property type="entry name" value="Virus Scaffolding Protein, Chain A"/>
    <property type="match status" value="1"/>
</dbReference>
<evidence type="ECO:0000313" key="3">
    <source>
        <dbReference type="Proteomes" id="UP000637074"/>
    </source>
</evidence>
<feature type="domain" description="IDEAL" evidence="1">
    <location>
        <begin position="59"/>
        <end position="88"/>
    </location>
</feature>
<evidence type="ECO:0000313" key="2">
    <source>
        <dbReference type="EMBL" id="GHH98759.1"/>
    </source>
</evidence>
<keyword evidence="3" id="KW-1185">Reference proteome</keyword>
<gene>
    <name evidence="2" type="ORF">AM1BK_23020</name>
</gene>
<name>A0ABQ3N1E7_9BACI</name>
<dbReference type="Proteomes" id="UP000637074">
    <property type="component" value="Unassembled WGS sequence"/>
</dbReference>
<dbReference type="EMBL" id="BNDS01000008">
    <property type="protein sequence ID" value="GHH98759.1"/>
    <property type="molecule type" value="Genomic_DNA"/>
</dbReference>
<evidence type="ECO:0000259" key="1">
    <source>
        <dbReference type="Pfam" id="PF08858"/>
    </source>
</evidence>
<organism evidence="2 3">
    <name type="scientific">Neobacillus kokaensis</name>
    <dbReference type="NCBI Taxonomy" id="2759023"/>
    <lineage>
        <taxon>Bacteria</taxon>
        <taxon>Bacillati</taxon>
        <taxon>Bacillota</taxon>
        <taxon>Bacilli</taxon>
        <taxon>Bacillales</taxon>
        <taxon>Bacillaceae</taxon>
        <taxon>Neobacillus</taxon>
    </lineage>
</organism>
<dbReference type="RefSeq" id="WP_191272893.1">
    <property type="nucleotide sequence ID" value="NZ_BNDS01000008.1"/>
</dbReference>
<dbReference type="Pfam" id="PF08858">
    <property type="entry name" value="IDEAL"/>
    <property type="match status" value="1"/>
</dbReference>
<sequence length="115" mass="13651">MKKLVCRKCGNDQFYVVSVNETLCKCGARLTRIGDYRAEWPPGWKKHLQLERERQAEIIARISILKREIDRCLDKREHIRFKKLTNELKACQQLLHDPKKKSERQLNNTDGKMIT</sequence>
<accession>A0ABQ3N1E7</accession>
<dbReference type="InterPro" id="IPR014957">
    <property type="entry name" value="IDEAL_dom"/>
</dbReference>